<protein>
    <submittedName>
        <fullName evidence="3">YHYH domain-containing protein</fullName>
    </submittedName>
</protein>
<dbReference type="SMART" id="SM00894">
    <property type="entry name" value="Excalibur"/>
    <property type="match status" value="1"/>
</dbReference>
<dbReference type="InterPro" id="IPR008613">
    <property type="entry name" value="Excalibur_Ca-bd_domain"/>
</dbReference>
<reference evidence="3 4" key="1">
    <citation type="submission" date="2019-12" db="EMBL/GenBank/DDBJ databases">
        <title>Genomic-based taxomic classification of the family Erythrobacteraceae.</title>
        <authorList>
            <person name="Xu L."/>
        </authorList>
    </citation>
    <scope>NUCLEOTIDE SEQUENCE [LARGE SCALE GENOMIC DNA]</scope>
    <source>
        <strain evidence="3 4">CGMCC 1.8703</strain>
    </source>
</reference>
<evidence type="ECO:0000256" key="1">
    <source>
        <dbReference type="SAM" id="MobiDB-lite"/>
    </source>
</evidence>
<dbReference type="AlphaFoldDB" id="A0A6I4UBL9"/>
<dbReference type="Pfam" id="PF05901">
    <property type="entry name" value="Excalibur"/>
    <property type="match status" value="1"/>
</dbReference>
<evidence type="ECO:0000313" key="3">
    <source>
        <dbReference type="EMBL" id="MXP36571.1"/>
    </source>
</evidence>
<accession>A0A6I4UBL9</accession>
<feature type="region of interest" description="Disordered" evidence="1">
    <location>
        <begin position="96"/>
        <end position="121"/>
    </location>
</feature>
<feature type="domain" description="Excalibur calcium-binding" evidence="2">
    <location>
        <begin position="85"/>
        <end position="121"/>
    </location>
</feature>
<dbReference type="Proteomes" id="UP000439914">
    <property type="component" value="Unassembled WGS sequence"/>
</dbReference>
<dbReference type="EMBL" id="WTYG01000004">
    <property type="protein sequence ID" value="MXP36571.1"/>
    <property type="molecule type" value="Genomic_DNA"/>
</dbReference>
<dbReference type="NCBIfam" id="NF033223">
    <property type="entry name" value="YHYH_alt"/>
    <property type="match status" value="1"/>
</dbReference>
<evidence type="ECO:0000259" key="2">
    <source>
        <dbReference type="SMART" id="SM00894"/>
    </source>
</evidence>
<dbReference type="GeneID" id="93687457"/>
<feature type="region of interest" description="Disordered" evidence="1">
    <location>
        <begin position="54"/>
        <end position="81"/>
    </location>
</feature>
<evidence type="ECO:0000313" key="4">
    <source>
        <dbReference type="Proteomes" id="UP000439914"/>
    </source>
</evidence>
<dbReference type="InterPro" id="IPR047773">
    <property type="entry name" value="YHYH_dom_bact"/>
</dbReference>
<organism evidence="3 4">
    <name type="scientific">Qipengyuania citrea</name>
    <dbReference type="NCBI Taxonomy" id="225971"/>
    <lineage>
        <taxon>Bacteria</taxon>
        <taxon>Pseudomonadati</taxon>
        <taxon>Pseudomonadota</taxon>
        <taxon>Alphaproteobacteria</taxon>
        <taxon>Sphingomonadales</taxon>
        <taxon>Erythrobacteraceae</taxon>
        <taxon>Qipengyuania</taxon>
    </lineage>
</organism>
<proteinExistence type="predicted"/>
<comment type="caution">
    <text evidence="3">The sequence shown here is derived from an EMBL/GenBank/DDBJ whole genome shotgun (WGS) entry which is preliminary data.</text>
</comment>
<name>A0A6I4UBL9_9SPHN</name>
<gene>
    <name evidence="3" type="ORF">GRI55_12470</name>
</gene>
<feature type="compositionally biased region" description="Basic and acidic residues" evidence="1">
    <location>
        <begin position="101"/>
        <end position="121"/>
    </location>
</feature>
<sequence>MREWSDKEAKPSLAIYLEASLLALLQIAALFALALAIFSPQPVEAHPGGLAADGCHNDRKNGGRHCHRGPNAGKSSQPARSGDIYYPNCAAAREAGAAPVRRGEPGYGRHLDRDNDGIGCE</sequence>
<dbReference type="RefSeq" id="WP_160767385.1">
    <property type="nucleotide sequence ID" value="NZ_JAINWE010000009.1"/>
</dbReference>